<dbReference type="Proteomes" id="UP000293137">
    <property type="component" value="Unassembled WGS sequence"/>
</dbReference>
<evidence type="ECO:0000313" key="4">
    <source>
        <dbReference type="Proteomes" id="UP000293137"/>
    </source>
</evidence>
<proteinExistence type="predicted"/>
<gene>
    <name evidence="3" type="ORF">MCC10118_0231</name>
</gene>
<feature type="transmembrane region" description="Helical" evidence="2">
    <location>
        <begin position="126"/>
        <end position="143"/>
    </location>
</feature>
<feature type="transmembrane region" description="Helical" evidence="2">
    <location>
        <begin position="220"/>
        <end position="246"/>
    </location>
</feature>
<evidence type="ECO:0000313" key="3">
    <source>
        <dbReference type="EMBL" id="TCF71666.1"/>
    </source>
</evidence>
<evidence type="ECO:0000256" key="2">
    <source>
        <dbReference type="SAM" id="Phobius"/>
    </source>
</evidence>
<sequence length="248" mass="26591">MTARASPLASYGPRLAGDGARRAGAQRTDARAERQTRMIGGDMGKPADGRGNTGSTDGIRTGGDAGNERHACKANPATTDGIGKKHGTEDTSEKFSGEKCALAPKADTKFPKASRCYVALGKARRVLWWLGLLLLSPALILWAEWGANGDDDTIICRVLTFSSSSCMNLTTATEYVRRLTLVLIMGVVCWIAALVIFGVRSYMRSVYPELRDHSSSASHVLVGIISFLVLVMVFPVLVITLLSALMTL</sequence>
<feature type="region of interest" description="Disordered" evidence="1">
    <location>
        <begin position="1"/>
        <end position="96"/>
    </location>
</feature>
<feature type="compositionally biased region" description="Low complexity" evidence="1">
    <location>
        <begin position="12"/>
        <end position="27"/>
    </location>
</feature>
<protein>
    <submittedName>
        <fullName evidence="3">Uncharacterized protein</fullName>
    </submittedName>
</protein>
<organism evidence="3 4">
    <name type="scientific">Bifidobacterium longum subsp. longum</name>
    <dbReference type="NCBI Taxonomy" id="1679"/>
    <lineage>
        <taxon>Bacteria</taxon>
        <taxon>Bacillati</taxon>
        <taxon>Actinomycetota</taxon>
        <taxon>Actinomycetes</taxon>
        <taxon>Bifidobacteriales</taxon>
        <taxon>Bifidobacteriaceae</taxon>
        <taxon>Bifidobacterium</taxon>
    </lineage>
</organism>
<keyword evidence="2" id="KW-0812">Transmembrane</keyword>
<dbReference type="EMBL" id="SHTH01000001">
    <property type="protein sequence ID" value="TCF71666.1"/>
    <property type="molecule type" value="Genomic_DNA"/>
</dbReference>
<keyword evidence="2" id="KW-1133">Transmembrane helix</keyword>
<feature type="compositionally biased region" description="Basic and acidic residues" evidence="1">
    <location>
        <begin position="82"/>
        <end position="96"/>
    </location>
</feature>
<reference evidence="3 4" key="1">
    <citation type="journal article" date="2018" name="Sci. Rep.">
        <title>Genomic diversity and distribution of Bifidobacterium longum subsp. longum across the human lifespan.</title>
        <authorList>
            <person name="Odamaki T."/>
            <person name="Bottacini F."/>
            <person name="Kato K."/>
            <person name="Mitsuyama E."/>
            <person name="Yoshida K."/>
            <person name="Horigome A."/>
            <person name="Xiao J.Z."/>
            <person name="van Sinderen D."/>
        </authorList>
    </citation>
    <scope>NUCLEOTIDE SEQUENCE [LARGE SCALE GENOMIC DNA]</scope>
    <source>
        <strain evidence="3 4">MCC10118</strain>
    </source>
</reference>
<accession>A0AB74HIM4</accession>
<keyword evidence="2" id="KW-0472">Membrane</keyword>
<feature type="transmembrane region" description="Helical" evidence="2">
    <location>
        <begin position="179"/>
        <end position="199"/>
    </location>
</feature>
<comment type="caution">
    <text evidence="3">The sequence shown here is derived from an EMBL/GenBank/DDBJ whole genome shotgun (WGS) entry which is preliminary data.</text>
</comment>
<evidence type="ECO:0000256" key="1">
    <source>
        <dbReference type="SAM" id="MobiDB-lite"/>
    </source>
</evidence>
<name>A0AB74HIM4_BIFLL</name>
<dbReference type="AlphaFoldDB" id="A0AB74HIM4"/>